<proteinExistence type="inferred from homology"/>
<sequence>MLPVVHTTRFQESPMKRLISLMLLVLFAASTMTACNTVKGVGKDVEKVGDEMQEAADETGGTNP</sequence>
<evidence type="ECO:0000256" key="5">
    <source>
        <dbReference type="ARBA" id="ARBA00023139"/>
    </source>
</evidence>
<dbReference type="EMBL" id="BAABJY010000001">
    <property type="protein sequence ID" value="GAA4854449.1"/>
    <property type="molecule type" value="Genomic_DNA"/>
</dbReference>
<protein>
    <recommendedName>
        <fullName evidence="10">Entericidin A/B family lipoprotein</fullName>
    </recommendedName>
</protein>
<comment type="caution">
    <text evidence="8">The sequence shown here is derived from an EMBL/GenBank/DDBJ whole genome shotgun (WGS) entry which is preliminary data.</text>
</comment>
<accession>A0ABP9DNY8</accession>
<name>A0ABP9DNY8_9GAMM</name>
<evidence type="ECO:0000256" key="1">
    <source>
        <dbReference type="ARBA" id="ARBA00010296"/>
    </source>
</evidence>
<evidence type="ECO:0008006" key="10">
    <source>
        <dbReference type="Google" id="ProtNLM"/>
    </source>
</evidence>
<organism evidence="8 9">
    <name type="scientific">Luteimonas vadosa</name>
    <dbReference type="NCBI Taxonomy" id="1165507"/>
    <lineage>
        <taxon>Bacteria</taxon>
        <taxon>Pseudomonadati</taxon>
        <taxon>Pseudomonadota</taxon>
        <taxon>Gammaproteobacteria</taxon>
        <taxon>Lysobacterales</taxon>
        <taxon>Lysobacteraceae</taxon>
        <taxon>Luteimonas</taxon>
    </lineage>
</organism>
<reference evidence="9" key="1">
    <citation type="journal article" date="2019" name="Int. J. Syst. Evol. Microbiol.">
        <title>The Global Catalogue of Microorganisms (GCM) 10K type strain sequencing project: providing services to taxonomists for standard genome sequencing and annotation.</title>
        <authorList>
            <consortium name="The Broad Institute Genomics Platform"/>
            <consortium name="The Broad Institute Genome Sequencing Center for Infectious Disease"/>
            <person name="Wu L."/>
            <person name="Ma J."/>
        </authorList>
    </citation>
    <scope>NUCLEOTIDE SEQUENCE [LARGE SCALE GENOMIC DNA]</scope>
    <source>
        <strain evidence="9">JCM 18392</strain>
    </source>
</reference>
<feature type="signal peptide" evidence="7">
    <location>
        <begin position="1"/>
        <end position="34"/>
    </location>
</feature>
<evidence type="ECO:0000313" key="9">
    <source>
        <dbReference type="Proteomes" id="UP001501323"/>
    </source>
</evidence>
<evidence type="ECO:0000256" key="7">
    <source>
        <dbReference type="SAM" id="SignalP"/>
    </source>
</evidence>
<keyword evidence="6" id="KW-0449">Lipoprotein</keyword>
<evidence type="ECO:0000256" key="6">
    <source>
        <dbReference type="ARBA" id="ARBA00023288"/>
    </source>
</evidence>
<keyword evidence="9" id="KW-1185">Reference proteome</keyword>
<comment type="similarity">
    <text evidence="1">Belongs to the EcnA/EcnB lipoprotein family.</text>
</comment>
<dbReference type="Pfam" id="PF08085">
    <property type="entry name" value="Entericidin"/>
    <property type="match status" value="1"/>
</dbReference>
<keyword evidence="4" id="KW-0472">Membrane</keyword>
<evidence type="ECO:0000313" key="8">
    <source>
        <dbReference type="EMBL" id="GAA4854449.1"/>
    </source>
</evidence>
<dbReference type="InterPro" id="IPR012556">
    <property type="entry name" value="Entericidin"/>
</dbReference>
<keyword evidence="3 7" id="KW-0732">Signal</keyword>
<evidence type="ECO:0000256" key="3">
    <source>
        <dbReference type="ARBA" id="ARBA00022729"/>
    </source>
</evidence>
<evidence type="ECO:0000256" key="4">
    <source>
        <dbReference type="ARBA" id="ARBA00023136"/>
    </source>
</evidence>
<keyword evidence="5" id="KW-0564">Palmitate</keyword>
<keyword evidence="2" id="KW-1003">Cell membrane</keyword>
<feature type="chain" id="PRO_5047005726" description="Entericidin A/B family lipoprotein" evidence="7">
    <location>
        <begin position="35"/>
        <end position="64"/>
    </location>
</feature>
<evidence type="ECO:0000256" key="2">
    <source>
        <dbReference type="ARBA" id="ARBA00022475"/>
    </source>
</evidence>
<gene>
    <name evidence="8" type="ORF">GCM10023332_02360</name>
</gene>
<dbReference type="Proteomes" id="UP001501323">
    <property type="component" value="Unassembled WGS sequence"/>
</dbReference>